<dbReference type="SUPFAM" id="SSF53822">
    <property type="entry name" value="Periplasmic binding protein-like I"/>
    <property type="match status" value="1"/>
</dbReference>
<feature type="domain" description="HTH lacI-type" evidence="5">
    <location>
        <begin position="8"/>
        <end position="62"/>
    </location>
</feature>
<dbReference type="SMART" id="SM00354">
    <property type="entry name" value="HTH_LACI"/>
    <property type="match status" value="1"/>
</dbReference>
<feature type="region of interest" description="Disordered" evidence="4">
    <location>
        <begin position="326"/>
        <end position="371"/>
    </location>
</feature>
<dbReference type="Pfam" id="PF13377">
    <property type="entry name" value="Peripla_BP_3"/>
    <property type="match status" value="1"/>
</dbReference>
<dbReference type="InterPro" id="IPR000843">
    <property type="entry name" value="HTH_LacI"/>
</dbReference>
<dbReference type="Gene3D" id="3.40.50.2300">
    <property type="match status" value="2"/>
</dbReference>
<dbReference type="PROSITE" id="PS00356">
    <property type="entry name" value="HTH_LACI_1"/>
    <property type="match status" value="1"/>
</dbReference>
<dbReference type="PANTHER" id="PTHR30146">
    <property type="entry name" value="LACI-RELATED TRANSCRIPTIONAL REPRESSOR"/>
    <property type="match status" value="1"/>
</dbReference>
<proteinExistence type="predicted"/>
<organism evidence="6 7">
    <name type="scientific">Herbiconiux gentiana</name>
    <dbReference type="NCBI Taxonomy" id="2970912"/>
    <lineage>
        <taxon>Bacteria</taxon>
        <taxon>Bacillati</taxon>
        <taxon>Actinomycetota</taxon>
        <taxon>Actinomycetes</taxon>
        <taxon>Micrococcales</taxon>
        <taxon>Microbacteriaceae</taxon>
        <taxon>Herbiconiux</taxon>
    </lineage>
</organism>
<evidence type="ECO:0000313" key="6">
    <source>
        <dbReference type="EMBL" id="MCS5716266.1"/>
    </source>
</evidence>
<dbReference type="InterPro" id="IPR028082">
    <property type="entry name" value="Peripla_BP_I"/>
</dbReference>
<dbReference type="EMBL" id="JANTEZ010000010">
    <property type="protein sequence ID" value="MCS5716266.1"/>
    <property type="molecule type" value="Genomic_DNA"/>
</dbReference>
<keyword evidence="3" id="KW-0804">Transcription</keyword>
<dbReference type="InterPro" id="IPR010982">
    <property type="entry name" value="Lambda_DNA-bd_dom_sf"/>
</dbReference>
<evidence type="ECO:0000256" key="1">
    <source>
        <dbReference type="ARBA" id="ARBA00023015"/>
    </source>
</evidence>
<accession>A0ABT2GNF3</accession>
<sequence>MADRTRPATIADVAARAGVSQASVSRVLNGKQNVDPAIATRVHAAVAALGYTPSIAARSLVHGRNDTVAMVVPDLENPLFQGILKGLSLAAAADGYRVLVADTAEQADEEPAIAREARHRCDAIVLCAPRMPAPQLRALAPLLAPAVVVNRSLDDPAVPTVGVDYARGMRDLVDHLAGLGHTRLVYLAGPDASSSQGERMRGLRDAVTAHPGVTVDALPCGSRLDDGHRAADAVATAVRAGATAVIAFNDLVALGLMPRLVELGLRIPDDVSVAGFDDVPLARYATPPLTSMSVPRSELGAQVWSRLRALIAGEASEHALLFRPRLEHRTSTAPPSEARRTAGVREAAAAASASAPATATASATAELGVGA</sequence>
<evidence type="ECO:0000259" key="5">
    <source>
        <dbReference type="PROSITE" id="PS50932"/>
    </source>
</evidence>
<dbReference type="Proteomes" id="UP001165580">
    <property type="component" value="Unassembled WGS sequence"/>
</dbReference>
<dbReference type="CDD" id="cd01392">
    <property type="entry name" value="HTH_LacI"/>
    <property type="match status" value="1"/>
</dbReference>
<dbReference type="InterPro" id="IPR046335">
    <property type="entry name" value="LacI/GalR-like_sensor"/>
</dbReference>
<dbReference type="Gene3D" id="1.10.260.40">
    <property type="entry name" value="lambda repressor-like DNA-binding domains"/>
    <property type="match status" value="1"/>
</dbReference>
<feature type="compositionally biased region" description="Low complexity" evidence="4">
    <location>
        <begin position="344"/>
        <end position="371"/>
    </location>
</feature>
<dbReference type="SUPFAM" id="SSF47413">
    <property type="entry name" value="lambda repressor-like DNA-binding domains"/>
    <property type="match status" value="1"/>
</dbReference>
<dbReference type="Pfam" id="PF00356">
    <property type="entry name" value="LacI"/>
    <property type="match status" value="1"/>
</dbReference>
<evidence type="ECO:0000313" key="7">
    <source>
        <dbReference type="Proteomes" id="UP001165580"/>
    </source>
</evidence>
<dbReference type="CDD" id="cd06267">
    <property type="entry name" value="PBP1_LacI_sugar_binding-like"/>
    <property type="match status" value="1"/>
</dbReference>
<keyword evidence="2" id="KW-0238">DNA-binding</keyword>
<keyword evidence="1" id="KW-0805">Transcription regulation</keyword>
<protein>
    <submittedName>
        <fullName evidence="6">LacI family transcriptional regulator</fullName>
    </submittedName>
</protein>
<dbReference type="RefSeq" id="WP_259487765.1">
    <property type="nucleotide sequence ID" value="NZ_JANTEZ010000010.1"/>
</dbReference>
<evidence type="ECO:0000256" key="2">
    <source>
        <dbReference type="ARBA" id="ARBA00023125"/>
    </source>
</evidence>
<name>A0ABT2GNF3_9MICO</name>
<dbReference type="PANTHER" id="PTHR30146:SF109">
    <property type="entry name" value="HTH-TYPE TRANSCRIPTIONAL REGULATOR GALS"/>
    <property type="match status" value="1"/>
</dbReference>
<dbReference type="PRINTS" id="PR00036">
    <property type="entry name" value="HTHLACI"/>
</dbReference>
<evidence type="ECO:0000256" key="4">
    <source>
        <dbReference type="SAM" id="MobiDB-lite"/>
    </source>
</evidence>
<reference evidence="6" key="1">
    <citation type="submission" date="2022-08" db="EMBL/GenBank/DDBJ databases">
        <authorList>
            <person name="Deng Y."/>
            <person name="Han X.-F."/>
            <person name="Zhang Y.-Q."/>
        </authorList>
    </citation>
    <scope>NUCLEOTIDE SEQUENCE</scope>
    <source>
        <strain evidence="6">CPCC 205716</strain>
    </source>
</reference>
<dbReference type="PROSITE" id="PS50932">
    <property type="entry name" value="HTH_LACI_2"/>
    <property type="match status" value="1"/>
</dbReference>
<comment type="caution">
    <text evidence="6">The sequence shown here is derived from an EMBL/GenBank/DDBJ whole genome shotgun (WGS) entry which is preliminary data.</text>
</comment>
<gene>
    <name evidence="6" type="ORF">NVV95_17090</name>
</gene>
<evidence type="ECO:0000256" key="3">
    <source>
        <dbReference type="ARBA" id="ARBA00023163"/>
    </source>
</evidence>
<keyword evidence="7" id="KW-1185">Reference proteome</keyword>